<dbReference type="Proteomes" id="UP000078287">
    <property type="component" value="Unassembled WGS sequence"/>
</dbReference>
<dbReference type="OrthoDB" id="9816973at2"/>
<feature type="transmembrane region" description="Helical" evidence="1">
    <location>
        <begin position="161"/>
        <end position="179"/>
    </location>
</feature>
<organism evidence="2 3">
    <name type="scientific">Chloroflexus islandicus</name>
    <dbReference type="NCBI Taxonomy" id="1707952"/>
    <lineage>
        <taxon>Bacteria</taxon>
        <taxon>Bacillati</taxon>
        <taxon>Chloroflexota</taxon>
        <taxon>Chloroflexia</taxon>
        <taxon>Chloroflexales</taxon>
        <taxon>Chloroflexineae</taxon>
        <taxon>Chloroflexaceae</taxon>
        <taxon>Chloroflexus</taxon>
    </lineage>
</organism>
<evidence type="ECO:0000313" key="3">
    <source>
        <dbReference type="Proteomes" id="UP000078287"/>
    </source>
</evidence>
<feature type="transmembrane region" description="Helical" evidence="1">
    <location>
        <begin position="134"/>
        <end position="154"/>
    </location>
</feature>
<dbReference type="RefSeq" id="WP_066791082.1">
    <property type="nucleotide sequence ID" value="NZ_LWQS01000102.1"/>
</dbReference>
<keyword evidence="1" id="KW-0812">Transmembrane</keyword>
<sequence>MATPKRHWLAATHDLPLAAALIWYGSVSCVALILIGAVCLNSVAYVRSFVDDTAYHIPMAVEIARHANPYYVDVKATFTSFWFPAGAEALVGLFVAVTRDINSTNLSGALFYMLFLVVSYQFAGIWTAARHIRLLSVALCGVIPVLFAQTVAFYVDIHINFLVYLSLYLLTLALVQRQVDFAWYGIGAAILSASVKYHGLFFGAVLMLAAIVAMVAIRSYKPSWRSLLFVVGSGLFTSGWYLRNLWLKGNPLYPLALPQPLPSILTNLGLPYQGIPFPNLSPQAVWPHPLIPQSPVVYNLIPHITNDAFGLMFPISLLMLGIVVLRSHRMPAPQRRAFWFVAAVSVAIVTVLPFHLSVPRYVLFLPAVAALWPAMLAATNPSSYRFVWYSYAVVMIVSMIYIAANIVGIGNHRTITQEAISILQEHRRSDIVSFDIVEQGNLRIGYLSGRMAFIATLYDRRFTNQLIQLHYQDYLLDHGPDFTNPADFVAYVRSLDLDYIVIFDPKAPGADILLEHFFDMTIVEDRYK</sequence>
<proteinExistence type="predicted"/>
<dbReference type="PROSITE" id="PS51257">
    <property type="entry name" value="PROKAR_LIPOPROTEIN"/>
    <property type="match status" value="1"/>
</dbReference>
<feature type="transmembrane region" description="Helical" evidence="1">
    <location>
        <begin position="78"/>
        <end position="97"/>
    </location>
</feature>
<evidence type="ECO:0000256" key="1">
    <source>
        <dbReference type="SAM" id="Phobius"/>
    </source>
</evidence>
<feature type="transmembrane region" description="Helical" evidence="1">
    <location>
        <begin position="337"/>
        <end position="355"/>
    </location>
</feature>
<feature type="transmembrane region" description="Helical" evidence="1">
    <location>
        <begin position="109"/>
        <end position="128"/>
    </location>
</feature>
<evidence type="ECO:0000313" key="2">
    <source>
        <dbReference type="EMBL" id="OAN38833.1"/>
    </source>
</evidence>
<dbReference type="AlphaFoldDB" id="A0A178LY88"/>
<comment type="caution">
    <text evidence="2">The sequence shown here is derived from an EMBL/GenBank/DDBJ whole genome shotgun (WGS) entry which is preliminary data.</text>
</comment>
<feature type="transmembrane region" description="Helical" evidence="1">
    <location>
        <begin position="199"/>
        <end position="217"/>
    </location>
</feature>
<gene>
    <name evidence="2" type="ORF">A6A03_19720</name>
</gene>
<feature type="transmembrane region" description="Helical" evidence="1">
    <location>
        <begin position="224"/>
        <end position="242"/>
    </location>
</feature>
<feature type="transmembrane region" description="Helical" evidence="1">
    <location>
        <begin position="21"/>
        <end position="46"/>
    </location>
</feature>
<keyword evidence="3" id="KW-1185">Reference proteome</keyword>
<reference evidence="2 3" key="1">
    <citation type="submission" date="2016-04" db="EMBL/GenBank/DDBJ databases">
        <title>Chloroflexus islandicus sp. nov., a thermophilic filamentous anoxygenic phototrophic bacterium from geyser Strokkur (Iceland).</title>
        <authorList>
            <person name="Gaisin V.A."/>
            <person name="Kalashnikov A.M."/>
            <person name="Sukhacheva M.V."/>
            <person name="Grouzdev D.S."/>
            <person name="Ivanov T.M."/>
            <person name="Kuznetsov B."/>
            <person name="Gorlenko V.M."/>
        </authorList>
    </citation>
    <scope>NUCLEOTIDE SEQUENCE [LARGE SCALE GENOMIC DNA]</scope>
    <source>
        <strain evidence="3">isl-2</strain>
    </source>
</reference>
<feature type="transmembrane region" description="Helical" evidence="1">
    <location>
        <begin position="386"/>
        <end position="404"/>
    </location>
</feature>
<keyword evidence="1" id="KW-0472">Membrane</keyword>
<name>A0A178LY88_9CHLR</name>
<accession>A0A178LY88</accession>
<protein>
    <recommendedName>
        <fullName evidence="4">Glycosyltransferase RgtA/B/C/D-like domain-containing protein</fullName>
    </recommendedName>
</protein>
<dbReference type="EMBL" id="LWQS01000102">
    <property type="protein sequence ID" value="OAN38833.1"/>
    <property type="molecule type" value="Genomic_DNA"/>
</dbReference>
<feature type="transmembrane region" description="Helical" evidence="1">
    <location>
        <begin position="308"/>
        <end position="325"/>
    </location>
</feature>
<evidence type="ECO:0008006" key="4">
    <source>
        <dbReference type="Google" id="ProtNLM"/>
    </source>
</evidence>
<keyword evidence="1" id="KW-1133">Transmembrane helix</keyword>